<dbReference type="PANTHER" id="PTHR46910:SF1">
    <property type="entry name" value="MISCELLANEOUS ZN(II)2CYS6 TRANSCRIPTION FACTOR (EUROFUNG)-RELATED"/>
    <property type="match status" value="1"/>
</dbReference>
<keyword evidence="1" id="KW-0539">Nucleus</keyword>
<reference evidence="5" key="1">
    <citation type="journal article" date="2017" name="Genome Biol.">
        <title>Comparative genomics reveals high biological diversity and specific adaptations in the industrially and medically important fungal genus Aspergillus.</title>
        <authorList>
            <person name="de Vries R.P."/>
            <person name="Riley R."/>
            <person name="Wiebenga A."/>
            <person name="Aguilar-Osorio G."/>
            <person name="Amillis S."/>
            <person name="Uchima C.A."/>
            <person name="Anderluh G."/>
            <person name="Asadollahi M."/>
            <person name="Askin M."/>
            <person name="Barry K."/>
            <person name="Battaglia E."/>
            <person name="Bayram O."/>
            <person name="Benocci T."/>
            <person name="Braus-Stromeyer S.A."/>
            <person name="Caldana C."/>
            <person name="Canovas D."/>
            <person name="Cerqueira G.C."/>
            <person name="Chen F."/>
            <person name="Chen W."/>
            <person name="Choi C."/>
            <person name="Clum A."/>
            <person name="Dos Santos R.A."/>
            <person name="Damasio A.R."/>
            <person name="Diallinas G."/>
            <person name="Emri T."/>
            <person name="Fekete E."/>
            <person name="Flipphi M."/>
            <person name="Freyberg S."/>
            <person name="Gallo A."/>
            <person name="Gournas C."/>
            <person name="Habgood R."/>
            <person name="Hainaut M."/>
            <person name="Harispe M.L."/>
            <person name="Henrissat B."/>
            <person name="Hilden K.S."/>
            <person name="Hope R."/>
            <person name="Hossain A."/>
            <person name="Karabika E."/>
            <person name="Karaffa L."/>
            <person name="Karanyi Z."/>
            <person name="Krasevec N."/>
            <person name="Kuo A."/>
            <person name="Kusch H."/>
            <person name="LaButti K."/>
            <person name="Lagendijk E.L."/>
            <person name="Lapidus A."/>
            <person name="Levasseur A."/>
            <person name="Lindquist E."/>
            <person name="Lipzen A."/>
            <person name="Logrieco A.F."/>
            <person name="MacCabe A."/>
            <person name="Maekelae M.R."/>
            <person name="Malavazi I."/>
            <person name="Melin P."/>
            <person name="Meyer V."/>
            <person name="Mielnichuk N."/>
            <person name="Miskei M."/>
            <person name="Molnar A.P."/>
            <person name="Mule G."/>
            <person name="Ngan C.Y."/>
            <person name="Orejas M."/>
            <person name="Orosz E."/>
            <person name="Ouedraogo J.P."/>
            <person name="Overkamp K.M."/>
            <person name="Park H.-S."/>
            <person name="Perrone G."/>
            <person name="Piumi F."/>
            <person name="Punt P.J."/>
            <person name="Ram A.F."/>
            <person name="Ramon A."/>
            <person name="Rauscher S."/>
            <person name="Record E."/>
            <person name="Riano-Pachon D.M."/>
            <person name="Robert V."/>
            <person name="Roehrig J."/>
            <person name="Ruller R."/>
            <person name="Salamov A."/>
            <person name="Salih N.S."/>
            <person name="Samson R.A."/>
            <person name="Sandor E."/>
            <person name="Sanguinetti M."/>
            <person name="Schuetze T."/>
            <person name="Sepcic K."/>
            <person name="Shelest E."/>
            <person name="Sherlock G."/>
            <person name="Sophianopoulou V."/>
            <person name="Squina F.M."/>
            <person name="Sun H."/>
            <person name="Susca A."/>
            <person name="Todd R.B."/>
            <person name="Tsang A."/>
            <person name="Unkles S.E."/>
            <person name="van de Wiele N."/>
            <person name="van Rossen-Uffink D."/>
            <person name="Oliveira J.V."/>
            <person name="Vesth T.C."/>
            <person name="Visser J."/>
            <person name="Yu J.-H."/>
            <person name="Zhou M."/>
            <person name="Andersen M.R."/>
            <person name="Archer D.B."/>
            <person name="Baker S.E."/>
            <person name="Benoit I."/>
            <person name="Brakhage A.A."/>
            <person name="Braus G.H."/>
            <person name="Fischer R."/>
            <person name="Frisvad J.C."/>
            <person name="Goldman G.H."/>
            <person name="Houbraken J."/>
            <person name="Oakley B."/>
            <person name="Pocsi I."/>
            <person name="Scazzocchio C."/>
            <person name="Seiboth B."/>
            <person name="vanKuyk P.A."/>
            <person name="Wortman J."/>
            <person name="Dyer P.S."/>
            <person name="Grigoriev I.V."/>
        </authorList>
    </citation>
    <scope>NUCLEOTIDE SEQUENCE [LARGE SCALE GENOMIC DNA]</scope>
    <source>
        <strain evidence="5">CBS 506.65</strain>
    </source>
</reference>
<sequence length="560" mass="63104">MAPDESSHRAEQAKAIIQTELEGNDRMDQERRSILQSALDLVGTLPPGRTSSPHTGLSSELPPEDCRDMPESITPPPELLYMLLQDPTTGSSLRWPDHLSQEALVTMISALLGGKATGQRFYQYCVCVYVKALFYIYQLPRYHTDSVLNEQSLHSKRKYEACAIRALKSLSLLEKPSLPFVQALISSALLMQYLGYMNQSWMINSFATRLIVALQYHQVSELTPATKFDKQVRSCLYWCYYLDRTLSALLLRPLSLPELRVAPTDLIGEETSLAHLPLISILLELAQVQGELLQIQSESKSHHQILASQHDKLQEQLGRIHVRLEANRASASGLLCTDWIALEFIHYSIMVDTLRSRLKYAFSPLVHRECVSYARKSLTALQFLLKNIRTMPGFVDPYPSFLSWTVLLYPLSPFFVLFCNIIGEVDLEDYKLVQDINRSLSQFASSPSIAKLLTLLDPLHNLCTPLIQVRTRLSPRARVVNWYPAAAEPQAPPLPPDDHPVHGGEASWLQDTPFDSDAPTSLPVAAAATVDEMPMTPDGLMWRLFNTQVSMEWLDPSLSF</sequence>
<dbReference type="OrthoDB" id="103819at2759"/>
<dbReference type="GO" id="GO:0003700">
    <property type="term" value="F:DNA-binding transcription factor activity"/>
    <property type="evidence" value="ECO:0007669"/>
    <property type="project" value="InterPro"/>
</dbReference>
<protein>
    <recommendedName>
        <fullName evidence="3">Xylanolytic transcriptional activator regulatory domain-containing protein</fullName>
    </recommendedName>
</protein>
<evidence type="ECO:0000313" key="5">
    <source>
        <dbReference type="Proteomes" id="UP000184188"/>
    </source>
</evidence>
<dbReference type="GO" id="GO:0008270">
    <property type="term" value="F:zinc ion binding"/>
    <property type="evidence" value="ECO:0007669"/>
    <property type="project" value="InterPro"/>
</dbReference>
<dbReference type="GO" id="GO:0006351">
    <property type="term" value="P:DNA-templated transcription"/>
    <property type="evidence" value="ECO:0007669"/>
    <property type="project" value="InterPro"/>
</dbReference>
<dbReference type="VEuPathDB" id="FungiDB:ASPZODRAFT_150788"/>
<dbReference type="RefSeq" id="XP_022583102.1">
    <property type="nucleotide sequence ID" value="XM_022725667.1"/>
</dbReference>
<dbReference type="InterPro" id="IPR050987">
    <property type="entry name" value="AtrR-like"/>
</dbReference>
<feature type="domain" description="Xylanolytic transcriptional activator regulatory" evidence="3">
    <location>
        <begin position="200"/>
        <end position="273"/>
    </location>
</feature>
<name>A0A1L9SMU6_9EURO</name>
<dbReference type="EMBL" id="KV878339">
    <property type="protein sequence ID" value="OJJ48592.1"/>
    <property type="molecule type" value="Genomic_DNA"/>
</dbReference>
<dbReference type="CDD" id="cd12148">
    <property type="entry name" value="fungal_TF_MHR"/>
    <property type="match status" value="1"/>
</dbReference>
<feature type="region of interest" description="Disordered" evidence="2">
    <location>
        <begin position="489"/>
        <end position="513"/>
    </location>
</feature>
<evidence type="ECO:0000313" key="4">
    <source>
        <dbReference type="EMBL" id="OJJ48592.1"/>
    </source>
</evidence>
<dbReference type="InterPro" id="IPR007219">
    <property type="entry name" value="XnlR_reg_dom"/>
</dbReference>
<feature type="region of interest" description="Disordered" evidence="2">
    <location>
        <begin position="1"/>
        <end position="30"/>
    </location>
</feature>
<dbReference type="PANTHER" id="PTHR46910">
    <property type="entry name" value="TRANSCRIPTION FACTOR PDR1"/>
    <property type="match status" value="1"/>
</dbReference>
<feature type="region of interest" description="Disordered" evidence="2">
    <location>
        <begin position="42"/>
        <end position="65"/>
    </location>
</feature>
<dbReference type="AlphaFoldDB" id="A0A1L9SMU6"/>
<dbReference type="GO" id="GO:0003677">
    <property type="term" value="F:DNA binding"/>
    <property type="evidence" value="ECO:0007669"/>
    <property type="project" value="InterPro"/>
</dbReference>
<dbReference type="SMART" id="SM00906">
    <property type="entry name" value="Fungal_trans"/>
    <property type="match status" value="1"/>
</dbReference>
<feature type="compositionally biased region" description="Polar residues" evidence="2">
    <location>
        <begin position="49"/>
        <end position="58"/>
    </location>
</feature>
<dbReference type="GeneID" id="34612132"/>
<dbReference type="STRING" id="1073090.A0A1L9SMU6"/>
<gene>
    <name evidence="4" type="ORF">ASPZODRAFT_150788</name>
</gene>
<proteinExistence type="predicted"/>
<evidence type="ECO:0000256" key="2">
    <source>
        <dbReference type="SAM" id="MobiDB-lite"/>
    </source>
</evidence>
<accession>A0A1L9SMU6</accession>
<feature type="compositionally biased region" description="Basic and acidic residues" evidence="2">
    <location>
        <begin position="1"/>
        <end position="12"/>
    </location>
</feature>
<organism evidence="4 5">
    <name type="scientific">Penicilliopsis zonata CBS 506.65</name>
    <dbReference type="NCBI Taxonomy" id="1073090"/>
    <lineage>
        <taxon>Eukaryota</taxon>
        <taxon>Fungi</taxon>
        <taxon>Dikarya</taxon>
        <taxon>Ascomycota</taxon>
        <taxon>Pezizomycotina</taxon>
        <taxon>Eurotiomycetes</taxon>
        <taxon>Eurotiomycetidae</taxon>
        <taxon>Eurotiales</taxon>
        <taxon>Aspergillaceae</taxon>
        <taxon>Penicilliopsis</taxon>
    </lineage>
</organism>
<evidence type="ECO:0000256" key="1">
    <source>
        <dbReference type="ARBA" id="ARBA00023242"/>
    </source>
</evidence>
<keyword evidence="5" id="KW-1185">Reference proteome</keyword>
<dbReference type="Proteomes" id="UP000184188">
    <property type="component" value="Unassembled WGS sequence"/>
</dbReference>
<evidence type="ECO:0000259" key="3">
    <source>
        <dbReference type="SMART" id="SM00906"/>
    </source>
</evidence>